<keyword evidence="3" id="KW-1185">Reference proteome</keyword>
<dbReference type="InterPro" id="IPR016047">
    <property type="entry name" value="M23ase_b-sheet_dom"/>
</dbReference>
<dbReference type="EMBL" id="FRAM01000001">
    <property type="protein sequence ID" value="SHK04765.1"/>
    <property type="molecule type" value="Genomic_DNA"/>
</dbReference>
<evidence type="ECO:0000313" key="2">
    <source>
        <dbReference type="EMBL" id="SHK04765.1"/>
    </source>
</evidence>
<sequence length="285" mass="33011">MVKKIFYVLFFLKTSLLFSQEYHFKLYYQKKEDTITVLMDNYDPFPYSFEFYDEPKGNNLRSVGEHFNRRFVIDGNTSKLRLAQFVPLDTKKPFEIREMSFFKLKKKFFKVSVGDVGKTGYDEGYIYDLPYSRGKMFKVIQGYNGTLSHQNQNALDFDLPDGTDILAAREGIVVDVKQNSNTYCPDRVCANQGNYIRIIHPDGTMAKYYHIQYNGAKVKQGDKVEKGQAIALSGNTGWSTGPHLHFECYVLDDKGKEKTIKTLFRTGNNAEKGKYLSQENKYTNY</sequence>
<name>A0A1M6P9X9_9FLAO</name>
<dbReference type="AlphaFoldDB" id="A0A1M6P9X9"/>
<dbReference type="STRING" id="216903.SAMN05444371_0954"/>
<dbReference type="Pfam" id="PF01551">
    <property type="entry name" value="Peptidase_M23"/>
    <property type="match status" value="1"/>
</dbReference>
<gene>
    <name evidence="2" type="ORF">SAMN05444371_0954</name>
</gene>
<dbReference type="PANTHER" id="PTHR21666:SF270">
    <property type="entry name" value="MUREIN HYDROLASE ACTIVATOR ENVC"/>
    <property type="match status" value="1"/>
</dbReference>
<dbReference type="PANTHER" id="PTHR21666">
    <property type="entry name" value="PEPTIDASE-RELATED"/>
    <property type="match status" value="1"/>
</dbReference>
<dbReference type="GO" id="GO:0004222">
    <property type="term" value="F:metalloendopeptidase activity"/>
    <property type="evidence" value="ECO:0007669"/>
    <property type="project" value="TreeGrafter"/>
</dbReference>
<dbReference type="RefSeq" id="WP_072996654.1">
    <property type="nucleotide sequence ID" value="NZ_FRAM01000001.1"/>
</dbReference>
<feature type="domain" description="M23ase beta-sheet core" evidence="1">
    <location>
        <begin position="152"/>
        <end position="250"/>
    </location>
</feature>
<dbReference type="Gene3D" id="2.70.70.10">
    <property type="entry name" value="Glucose Permease (Domain IIA)"/>
    <property type="match status" value="1"/>
</dbReference>
<proteinExistence type="predicted"/>
<dbReference type="InterPro" id="IPR050570">
    <property type="entry name" value="Cell_wall_metabolism_enzyme"/>
</dbReference>
<dbReference type="OrthoDB" id="9809488at2"/>
<dbReference type="InterPro" id="IPR011055">
    <property type="entry name" value="Dup_hybrid_motif"/>
</dbReference>
<evidence type="ECO:0000313" key="3">
    <source>
        <dbReference type="Proteomes" id="UP000184498"/>
    </source>
</evidence>
<protein>
    <submittedName>
        <fullName evidence="2">Peptidase family M23</fullName>
    </submittedName>
</protein>
<dbReference type="CDD" id="cd12797">
    <property type="entry name" value="M23_peptidase"/>
    <property type="match status" value="1"/>
</dbReference>
<reference evidence="3" key="1">
    <citation type="submission" date="2016-11" db="EMBL/GenBank/DDBJ databases">
        <authorList>
            <person name="Varghese N."/>
            <person name="Submissions S."/>
        </authorList>
    </citation>
    <scope>NUCLEOTIDE SEQUENCE [LARGE SCALE GENOMIC DNA]</scope>
    <source>
        <strain evidence="3">DSM 18016</strain>
    </source>
</reference>
<organism evidence="2 3">
    <name type="scientific">Epilithonimonas mollis</name>
    <dbReference type="NCBI Taxonomy" id="216903"/>
    <lineage>
        <taxon>Bacteria</taxon>
        <taxon>Pseudomonadati</taxon>
        <taxon>Bacteroidota</taxon>
        <taxon>Flavobacteriia</taxon>
        <taxon>Flavobacteriales</taxon>
        <taxon>Weeksellaceae</taxon>
        <taxon>Chryseobacterium group</taxon>
        <taxon>Epilithonimonas</taxon>
    </lineage>
</organism>
<evidence type="ECO:0000259" key="1">
    <source>
        <dbReference type="Pfam" id="PF01551"/>
    </source>
</evidence>
<dbReference type="SUPFAM" id="SSF51261">
    <property type="entry name" value="Duplicated hybrid motif"/>
    <property type="match status" value="1"/>
</dbReference>
<accession>A0A1M6P9X9</accession>
<dbReference type="Proteomes" id="UP000184498">
    <property type="component" value="Unassembled WGS sequence"/>
</dbReference>